<gene>
    <name evidence="1" type="ORF">DY000_02031492</name>
</gene>
<organism evidence="1 2">
    <name type="scientific">Brassica cretica</name>
    <name type="common">Mustard</name>
    <dbReference type="NCBI Taxonomy" id="69181"/>
    <lineage>
        <taxon>Eukaryota</taxon>
        <taxon>Viridiplantae</taxon>
        <taxon>Streptophyta</taxon>
        <taxon>Embryophyta</taxon>
        <taxon>Tracheophyta</taxon>
        <taxon>Spermatophyta</taxon>
        <taxon>Magnoliopsida</taxon>
        <taxon>eudicotyledons</taxon>
        <taxon>Gunneridae</taxon>
        <taxon>Pentapetalae</taxon>
        <taxon>rosids</taxon>
        <taxon>malvids</taxon>
        <taxon>Brassicales</taxon>
        <taxon>Brassicaceae</taxon>
        <taxon>Brassiceae</taxon>
        <taxon>Brassica</taxon>
    </lineage>
</organism>
<reference evidence="1 2" key="1">
    <citation type="journal article" date="2020" name="BMC Genomics">
        <title>Intraspecific diversification of the crop wild relative Brassica cretica Lam. using demographic model selection.</title>
        <authorList>
            <person name="Kioukis A."/>
            <person name="Michalopoulou V.A."/>
            <person name="Briers L."/>
            <person name="Pirintsos S."/>
            <person name="Studholme D.J."/>
            <person name="Pavlidis P."/>
            <person name="Sarris P.F."/>
        </authorList>
    </citation>
    <scope>NUCLEOTIDE SEQUENCE [LARGE SCALE GENOMIC DNA]</scope>
    <source>
        <strain evidence="2">cv. PFS-1207/04</strain>
    </source>
</reference>
<protein>
    <submittedName>
        <fullName evidence="1">Uncharacterized protein</fullName>
    </submittedName>
</protein>
<keyword evidence="2" id="KW-1185">Reference proteome</keyword>
<evidence type="ECO:0000313" key="1">
    <source>
        <dbReference type="EMBL" id="KAF3577112.1"/>
    </source>
</evidence>
<evidence type="ECO:0000313" key="2">
    <source>
        <dbReference type="Proteomes" id="UP000266723"/>
    </source>
</evidence>
<name>A0ABQ7DGL1_BRACR</name>
<dbReference type="EMBL" id="QGKV02000649">
    <property type="protein sequence ID" value="KAF3577112.1"/>
    <property type="molecule type" value="Genomic_DNA"/>
</dbReference>
<sequence>MWVLDLGAFLSPEFFLRTRNISFKGPYFAILGEATIGTCWDFVFCRSEAGHYRVLVLHAASAGSHYRLRGCWYFSRLGIYLVWDPDMLEAIQSHFSLRVSQDRRSLGPDPARLPL</sequence>
<comment type="caution">
    <text evidence="1">The sequence shown here is derived from an EMBL/GenBank/DDBJ whole genome shotgun (WGS) entry which is preliminary data.</text>
</comment>
<dbReference type="Proteomes" id="UP000266723">
    <property type="component" value="Unassembled WGS sequence"/>
</dbReference>
<proteinExistence type="predicted"/>
<accession>A0ABQ7DGL1</accession>